<proteinExistence type="predicted"/>
<name>A0A510K9K7_9FUSO</name>
<gene>
    <name evidence="1" type="ORF">JMUB3933_1864</name>
</gene>
<sequence length="73" mass="8497">MADINSAENKIQIKKGNFENKSEETKFVKSQIISSDKYKNRADLLNVLLEDDKEYTLSEIDKKLEDFLGREVK</sequence>
<dbReference type="EMBL" id="AP019834">
    <property type="protein sequence ID" value="BBM48348.1"/>
    <property type="molecule type" value="Genomic_DNA"/>
</dbReference>
<protein>
    <submittedName>
        <fullName evidence="1">Uncharacterized protein</fullName>
    </submittedName>
</protein>
<reference evidence="1 2" key="1">
    <citation type="submission" date="2019-07" db="EMBL/GenBank/DDBJ databases">
        <title>Complete Genome Sequence of Leptotrichia wadei Strain JMUB3933.</title>
        <authorList>
            <person name="Watanabe S."/>
            <person name="Cui L."/>
        </authorList>
    </citation>
    <scope>NUCLEOTIDE SEQUENCE [LARGE SCALE GENOMIC DNA]</scope>
    <source>
        <strain evidence="1 2">JMUB3933</strain>
    </source>
</reference>
<dbReference type="Proteomes" id="UP000321397">
    <property type="component" value="Chromosome"/>
</dbReference>
<evidence type="ECO:0000313" key="1">
    <source>
        <dbReference type="EMBL" id="BBM48348.1"/>
    </source>
</evidence>
<organism evidence="1 2">
    <name type="scientific">Leptotrichia wadei</name>
    <dbReference type="NCBI Taxonomy" id="157687"/>
    <lineage>
        <taxon>Bacteria</taxon>
        <taxon>Fusobacteriati</taxon>
        <taxon>Fusobacteriota</taxon>
        <taxon>Fusobacteriia</taxon>
        <taxon>Fusobacteriales</taxon>
        <taxon>Leptotrichiaceae</taxon>
        <taxon>Leptotrichia</taxon>
    </lineage>
</organism>
<dbReference type="RefSeq" id="WP_197734636.1">
    <property type="nucleotide sequence ID" value="NZ_AP019834.1"/>
</dbReference>
<evidence type="ECO:0000313" key="2">
    <source>
        <dbReference type="Proteomes" id="UP000321397"/>
    </source>
</evidence>
<dbReference type="AlphaFoldDB" id="A0A510K9K7"/>
<accession>A0A510K9K7</accession>